<protein>
    <submittedName>
        <fullName evidence="3">F-box protein At1g32140</fullName>
    </submittedName>
</protein>
<reference evidence="3" key="2">
    <citation type="submission" date="2025-08" db="UniProtKB">
        <authorList>
            <consortium name="RefSeq"/>
        </authorList>
    </citation>
    <scope>IDENTIFICATION</scope>
    <source>
        <tissue evidence="3">Leaf</tissue>
    </source>
</reference>
<accession>A0ABM0URE7</accession>
<dbReference type="GeneID" id="104727578"/>
<sequence length="375" mass="43308">MTMISELSEELVVEILSRVPLTSLSSVRSTVKQWNALSKDVIVCKADARHQFLGFMVLDSRVWSVRFDLCLNNDTSIKRVGKLDQFNKVSTKVIHCNGLVLCVPYDQSSLVVWNPYLGQTKLIEPRTRHFENRYGLGFDSYGCHKVLRFLDDLRVVECEIYDLNPSSSNNSWRVVDVNPDWSITCEPNRCVSLKGNTYWIAIDRKRIHEEDEEEFDWDDPSIVWDGFLICFDFTTERFGPWLQLPVKGYFDATGSLSCVREEQLALMFQHSDLYMMDVWLTTKIEPHLVSWSKFFAFDMTPYGGLKCAIQHGSFFIDMEKKVTVLLDSTMSRDTPKRCIAYILGEDGYYMEVDLGSECKTRPTLCSYVPSLVQIE</sequence>
<dbReference type="NCBIfam" id="TIGR01640">
    <property type="entry name" value="F_box_assoc_1"/>
    <property type="match status" value="1"/>
</dbReference>
<dbReference type="PANTHER" id="PTHR31672">
    <property type="entry name" value="BNACNNG10540D PROTEIN"/>
    <property type="match status" value="1"/>
</dbReference>
<evidence type="ECO:0000313" key="3">
    <source>
        <dbReference type="RefSeq" id="XP_010444973.1"/>
    </source>
</evidence>
<reference evidence="2" key="1">
    <citation type="journal article" date="2014" name="Nat. Commun.">
        <title>The emerging biofuel crop Camelina sativa retains a highly undifferentiated hexaploid genome structure.</title>
        <authorList>
            <person name="Kagale S."/>
            <person name="Koh C."/>
            <person name="Nixon J."/>
            <person name="Bollina V."/>
            <person name="Clarke W.E."/>
            <person name="Tuteja R."/>
            <person name="Spillane C."/>
            <person name="Robinson S.J."/>
            <person name="Links M.G."/>
            <person name="Clarke C."/>
            <person name="Higgins E.E."/>
            <person name="Huebert T."/>
            <person name="Sharpe A.G."/>
            <person name="Parkin I.A."/>
        </authorList>
    </citation>
    <scope>NUCLEOTIDE SEQUENCE [LARGE SCALE GENOMIC DNA]</scope>
    <source>
        <strain evidence="2">cv. DH55</strain>
    </source>
</reference>
<dbReference type="RefSeq" id="XP_010444973.1">
    <property type="nucleotide sequence ID" value="XM_010446671.1"/>
</dbReference>
<name>A0ABM0URE7_CAMSA</name>
<dbReference type="InterPro" id="IPR036047">
    <property type="entry name" value="F-box-like_dom_sf"/>
</dbReference>
<dbReference type="InterPro" id="IPR017451">
    <property type="entry name" value="F-box-assoc_interact_dom"/>
</dbReference>
<dbReference type="InterPro" id="IPR006527">
    <property type="entry name" value="F-box-assoc_dom_typ1"/>
</dbReference>
<dbReference type="InterPro" id="IPR050796">
    <property type="entry name" value="SCF_F-box_component"/>
</dbReference>
<dbReference type="Proteomes" id="UP000694864">
    <property type="component" value="Chromosome 11"/>
</dbReference>
<dbReference type="PANTHER" id="PTHR31672:SF13">
    <property type="entry name" value="F-BOX PROTEIN CPR30-LIKE"/>
    <property type="match status" value="1"/>
</dbReference>
<dbReference type="SUPFAM" id="SSF81383">
    <property type="entry name" value="F-box domain"/>
    <property type="match status" value="1"/>
</dbReference>
<gene>
    <name evidence="3" type="primary">LOC104727578</name>
</gene>
<dbReference type="Pfam" id="PF07734">
    <property type="entry name" value="FBA_1"/>
    <property type="match status" value="1"/>
</dbReference>
<evidence type="ECO:0000313" key="2">
    <source>
        <dbReference type="Proteomes" id="UP000694864"/>
    </source>
</evidence>
<evidence type="ECO:0000259" key="1">
    <source>
        <dbReference type="Pfam" id="PF07734"/>
    </source>
</evidence>
<proteinExistence type="predicted"/>
<feature type="domain" description="F-box associated beta-propeller type 1" evidence="1">
    <location>
        <begin position="54"/>
        <end position="374"/>
    </location>
</feature>
<organism evidence="2 3">
    <name type="scientific">Camelina sativa</name>
    <name type="common">False flax</name>
    <name type="synonym">Myagrum sativum</name>
    <dbReference type="NCBI Taxonomy" id="90675"/>
    <lineage>
        <taxon>Eukaryota</taxon>
        <taxon>Viridiplantae</taxon>
        <taxon>Streptophyta</taxon>
        <taxon>Embryophyta</taxon>
        <taxon>Tracheophyta</taxon>
        <taxon>Spermatophyta</taxon>
        <taxon>Magnoliopsida</taxon>
        <taxon>eudicotyledons</taxon>
        <taxon>Gunneridae</taxon>
        <taxon>Pentapetalae</taxon>
        <taxon>rosids</taxon>
        <taxon>malvids</taxon>
        <taxon>Brassicales</taxon>
        <taxon>Brassicaceae</taxon>
        <taxon>Camelineae</taxon>
        <taxon>Camelina</taxon>
    </lineage>
</organism>
<keyword evidence="2" id="KW-1185">Reference proteome</keyword>